<dbReference type="RefSeq" id="WP_310836080.1">
    <property type="nucleotide sequence ID" value="NZ_JAVLSM010000002.1"/>
</dbReference>
<dbReference type="EMBL" id="JAVRAA010000012">
    <property type="protein sequence ID" value="MDT0339205.1"/>
    <property type="molecule type" value="Genomic_DNA"/>
</dbReference>
<dbReference type="AlphaFoldDB" id="A0AAE4GBV5"/>
<accession>A0AAE4GBV5</accession>
<evidence type="ECO:0000313" key="1">
    <source>
        <dbReference type="EMBL" id="MDT0339205.1"/>
    </source>
</evidence>
<organism evidence="1">
    <name type="scientific">Herbaspirillum huttiense subsp. nephrolepidis</name>
    <dbReference type="NCBI Taxonomy" id="3075126"/>
    <lineage>
        <taxon>Bacteria</taxon>
        <taxon>Pseudomonadati</taxon>
        <taxon>Pseudomonadota</taxon>
        <taxon>Betaproteobacteria</taxon>
        <taxon>Burkholderiales</taxon>
        <taxon>Oxalobacteraceae</taxon>
        <taxon>Herbaspirillum</taxon>
    </lineage>
</organism>
<protein>
    <submittedName>
        <fullName evidence="1">Uncharacterized protein</fullName>
    </submittedName>
</protein>
<proteinExistence type="predicted"/>
<reference evidence="1" key="1">
    <citation type="submission" date="2023-02" db="EMBL/GenBank/DDBJ databases">
        <title>Description of Herbaspirillum huttiense subsp. nephrolepsisexaltata and Herbaspirillum huttiense subsp. lycopersicon.</title>
        <authorList>
            <person name="Poudel M."/>
            <person name="Sharma A."/>
            <person name="Goss E."/>
            <person name="Tapia J.H."/>
            <person name="Harmon C.M."/>
            <person name="Jones J.B."/>
        </authorList>
    </citation>
    <scope>NUCLEOTIDE SEQUENCE</scope>
    <source>
        <strain evidence="1">NC40101</strain>
    </source>
</reference>
<gene>
    <name evidence="1" type="ORF">RJN63_20385</name>
</gene>
<comment type="caution">
    <text evidence="1">The sequence shown here is derived from an EMBL/GenBank/DDBJ whole genome shotgun (WGS) entry which is preliminary data.</text>
</comment>
<sequence length="75" mass="8748">MATISDQQKAINALTLTRLRLDEDLKEFRCAQRMLMHKAALIDEVRWNVIWEGKNVISNRLAARLQRIDGLLGEW</sequence>
<name>A0AAE4GBV5_9BURK</name>